<protein>
    <submittedName>
        <fullName evidence="4">Flagellar motor rotation protein MotB</fullName>
    </submittedName>
</protein>
<evidence type="ECO:0000313" key="4">
    <source>
        <dbReference type="EMBL" id="AKU92632.1"/>
    </source>
</evidence>
<evidence type="ECO:0000313" key="5">
    <source>
        <dbReference type="Proteomes" id="UP000055590"/>
    </source>
</evidence>
<feature type="coiled-coil region" evidence="2">
    <location>
        <begin position="23"/>
        <end position="50"/>
    </location>
</feature>
<dbReference type="PANTHER" id="PTHR30329:SF20">
    <property type="entry name" value="EXPORTED PROTEIN"/>
    <property type="match status" value="1"/>
</dbReference>
<keyword evidence="1" id="KW-0472">Membrane</keyword>
<dbReference type="PANTHER" id="PTHR30329">
    <property type="entry name" value="STATOR ELEMENT OF FLAGELLAR MOTOR COMPLEX"/>
    <property type="match status" value="1"/>
</dbReference>
<proteinExistence type="predicted"/>
<dbReference type="CDD" id="cd07185">
    <property type="entry name" value="OmpA_C-like"/>
    <property type="match status" value="1"/>
</dbReference>
<dbReference type="InterPro" id="IPR036737">
    <property type="entry name" value="OmpA-like_sf"/>
</dbReference>
<evidence type="ECO:0000256" key="2">
    <source>
        <dbReference type="SAM" id="Coils"/>
    </source>
</evidence>
<evidence type="ECO:0000256" key="1">
    <source>
        <dbReference type="PROSITE-ProRule" id="PRU00473"/>
    </source>
</evidence>
<keyword evidence="2" id="KW-0175">Coiled coil</keyword>
<evidence type="ECO:0000259" key="3">
    <source>
        <dbReference type="PROSITE" id="PS51123"/>
    </source>
</evidence>
<dbReference type="AlphaFoldDB" id="A0A0K1PGJ8"/>
<dbReference type="PROSITE" id="PS51123">
    <property type="entry name" value="OMPA_2"/>
    <property type="match status" value="1"/>
</dbReference>
<dbReference type="EMBL" id="CP012332">
    <property type="protein sequence ID" value="AKU92632.1"/>
    <property type="molecule type" value="Genomic_DNA"/>
</dbReference>
<dbReference type="Gene3D" id="3.30.1330.60">
    <property type="entry name" value="OmpA-like domain"/>
    <property type="match status" value="1"/>
</dbReference>
<organism evidence="4 5">
    <name type="scientific">Vulgatibacter incomptus</name>
    <dbReference type="NCBI Taxonomy" id="1391653"/>
    <lineage>
        <taxon>Bacteria</taxon>
        <taxon>Pseudomonadati</taxon>
        <taxon>Myxococcota</taxon>
        <taxon>Myxococcia</taxon>
        <taxon>Myxococcales</taxon>
        <taxon>Cystobacterineae</taxon>
        <taxon>Vulgatibacteraceae</taxon>
        <taxon>Vulgatibacter</taxon>
    </lineage>
</organism>
<keyword evidence="4" id="KW-0282">Flagellum</keyword>
<dbReference type="PATRIC" id="fig|1391653.3.peg.3146"/>
<dbReference type="STRING" id="1391653.AKJ08_3019"/>
<dbReference type="KEGG" id="vin:AKJ08_3019"/>
<dbReference type="Proteomes" id="UP000055590">
    <property type="component" value="Chromosome"/>
</dbReference>
<keyword evidence="5" id="KW-1185">Reference proteome</keyword>
<sequence>MSDLMAGLLFVFIITLMVFAFNLRRAEDSLRQAEEQKQEEVKQLKGADAARAQLLSTIQTRLAREGLAVEIDVEHGVLRLPEEILFRSGFDDFNPGGRERLAVLADNLATVLPCFTVGSIDRCPQRTYDANVEAVVIEGHTDDVPLLPGMRFKDNWQLSAARAIRTYEVLTSRSAELLSFRNERGEPLFGVAGYADSRRVALESTPEARARNRRIDLRVLMTPPSTDERPAVSEVVEF</sequence>
<name>A0A0K1PGJ8_9BACT</name>
<dbReference type="InterPro" id="IPR050330">
    <property type="entry name" value="Bact_OuterMem_StrucFunc"/>
</dbReference>
<dbReference type="GO" id="GO:0016020">
    <property type="term" value="C:membrane"/>
    <property type="evidence" value="ECO:0007669"/>
    <property type="project" value="UniProtKB-UniRule"/>
</dbReference>
<keyword evidence="4" id="KW-0966">Cell projection</keyword>
<accession>A0A0K1PGJ8</accession>
<dbReference type="SUPFAM" id="SSF103088">
    <property type="entry name" value="OmpA-like"/>
    <property type="match status" value="1"/>
</dbReference>
<gene>
    <name evidence="4" type="ORF">AKJ08_3019</name>
</gene>
<dbReference type="InterPro" id="IPR006665">
    <property type="entry name" value="OmpA-like"/>
</dbReference>
<keyword evidence="4" id="KW-0969">Cilium</keyword>
<reference evidence="4 5" key="1">
    <citation type="submission" date="2015-08" db="EMBL/GenBank/DDBJ databases">
        <authorList>
            <person name="Babu N.S."/>
            <person name="Beckwith C.J."/>
            <person name="Beseler K.G."/>
            <person name="Brison A."/>
            <person name="Carone J.V."/>
            <person name="Caskin T.P."/>
            <person name="Diamond M."/>
            <person name="Durham M.E."/>
            <person name="Foxe J.M."/>
            <person name="Go M."/>
            <person name="Henderson B.A."/>
            <person name="Jones I.B."/>
            <person name="McGettigan J.A."/>
            <person name="Micheletti S.J."/>
            <person name="Nasrallah M.E."/>
            <person name="Ortiz D."/>
            <person name="Piller C.R."/>
            <person name="Privatt S.R."/>
            <person name="Schneider S.L."/>
            <person name="Sharp S."/>
            <person name="Smith T.C."/>
            <person name="Stanton J.D."/>
            <person name="Ullery H.E."/>
            <person name="Wilson R.J."/>
            <person name="Serrano M.G."/>
            <person name="Buck G."/>
            <person name="Lee V."/>
            <person name="Wang Y."/>
            <person name="Carvalho R."/>
            <person name="Voegtly L."/>
            <person name="Shi R."/>
            <person name="Duckworth R."/>
            <person name="Johnson A."/>
            <person name="Loviza R."/>
            <person name="Walstead R."/>
            <person name="Shah Z."/>
            <person name="Kiflezghi M."/>
            <person name="Wade K."/>
            <person name="Ball S.L."/>
            <person name="Bradley K.W."/>
            <person name="Asai D.J."/>
            <person name="Bowman C.A."/>
            <person name="Russell D.A."/>
            <person name="Pope W.H."/>
            <person name="Jacobs-Sera D."/>
            <person name="Hendrix R.W."/>
            <person name="Hatfull G.F."/>
        </authorList>
    </citation>
    <scope>NUCLEOTIDE SEQUENCE [LARGE SCALE GENOMIC DNA]</scope>
    <source>
        <strain evidence="4 5">DSM 27710</strain>
    </source>
</reference>
<feature type="domain" description="OmpA-like" evidence="3">
    <location>
        <begin position="73"/>
        <end position="223"/>
    </location>
</feature>